<keyword evidence="2" id="KW-1185">Reference proteome</keyword>
<protein>
    <submittedName>
        <fullName evidence="1">Uncharacterized protein</fullName>
    </submittedName>
</protein>
<gene>
    <name evidence="1" type="ORF">HZU75_15220</name>
</gene>
<name>A0A7D5Z681_9NEIS</name>
<dbReference type="AlphaFoldDB" id="A0A7D5Z681"/>
<dbReference type="Proteomes" id="UP000510822">
    <property type="component" value="Chromosome"/>
</dbReference>
<organism evidence="1 2">
    <name type="scientific">Chitinibacter fontanus</name>
    <dbReference type="NCBI Taxonomy" id="1737446"/>
    <lineage>
        <taxon>Bacteria</taxon>
        <taxon>Pseudomonadati</taxon>
        <taxon>Pseudomonadota</taxon>
        <taxon>Betaproteobacteria</taxon>
        <taxon>Neisseriales</taxon>
        <taxon>Chitinibacteraceae</taxon>
        <taxon>Chitinibacter</taxon>
    </lineage>
</organism>
<dbReference type="EMBL" id="CP058952">
    <property type="protein sequence ID" value="QLI82761.1"/>
    <property type="molecule type" value="Genomic_DNA"/>
</dbReference>
<sequence length="100" mass="11272">MNQLFDHSFKSIAAIERGDFVLPFIDSAIVSIKKASALLFSERGQEEAKNILDAESITHCLKKCRSFAEGDDSLTQLDYEIYYSYAAIKTKEADEILQSE</sequence>
<accession>A0A7D5Z681</accession>
<reference evidence="1 2" key="1">
    <citation type="journal article" date="2016" name="Int. J. Syst. Evol. Microbiol.">
        <title>Chitinibacter fontanus sp. nov., isolated from a spring.</title>
        <authorList>
            <person name="Sheu S.Y."/>
            <person name="Li Y.S."/>
            <person name="Young C.C."/>
            <person name="Chen W.M."/>
        </authorList>
    </citation>
    <scope>NUCLEOTIDE SEQUENCE [LARGE SCALE GENOMIC DNA]</scope>
    <source>
        <strain evidence="1 2">STM-7</strain>
    </source>
</reference>
<evidence type="ECO:0000313" key="2">
    <source>
        <dbReference type="Proteomes" id="UP000510822"/>
    </source>
</evidence>
<proteinExistence type="predicted"/>
<evidence type="ECO:0000313" key="1">
    <source>
        <dbReference type="EMBL" id="QLI82761.1"/>
    </source>
</evidence>
<dbReference type="RefSeq" id="WP_180306836.1">
    <property type="nucleotide sequence ID" value="NZ_CP058952.1"/>
</dbReference>
<dbReference type="KEGG" id="cfon:HZU75_15220"/>